<gene>
    <name evidence="2" type="ORF">BFD99_07285</name>
    <name evidence="1" type="ORF">E7N58_08950</name>
    <name evidence="3" type="ORF">GSU20_08805</name>
    <name evidence="4" type="ORF">NCTC13105_02068</name>
</gene>
<name>A0A2R4D4C5_CAMJU</name>
<accession>A0A2R4D4C5</accession>
<sequence length="69" mass="8488">MARDKSKDDNLFNCSQDYEHDHVVRQYPKEYQDKIRDFLKKACQNKKIYHSKHKEVYDLIEKELGYFTD</sequence>
<dbReference type="AlphaFoldDB" id="A0A2R4D4C5"/>
<evidence type="ECO:0000313" key="2">
    <source>
        <dbReference type="EMBL" id="EAL3735764.1"/>
    </source>
</evidence>
<organism evidence="2 6">
    <name type="scientific">Campylobacter jejuni</name>
    <dbReference type="NCBI Taxonomy" id="197"/>
    <lineage>
        <taxon>Bacteria</taxon>
        <taxon>Pseudomonadati</taxon>
        <taxon>Campylobacterota</taxon>
        <taxon>Epsilonproteobacteria</taxon>
        <taxon>Campylobacterales</taxon>
        <taxon>Campylobacteraceae</taxon>
        <taxon>Campylobacter</taxon>
    </lineage>
</organism>
<evidence type="ECO:0000313" key="8">
    <source>
        <dbReference type="Proteomes" id="UP000478805"/>
    </source>
</evidence>
<dbReference type="Proteomes" id="UP000478805">
    <property type="component" value="Unassembled WGS sequence"/>
</dbReference>
<evidence type="ECO:0000313" key="5">
    <source>
        <dbReference type="Proteomes" id="UP000254131"/>
    </source>
</evidence>
<protein>
    <submittedName>
        <fullName evidence="2">Uncharacterized protein</fullName>
    </submittedName>
</protein>
<reference evidence="2 6" key="1">
    <citation type="submission" date="2018-05" db="EMBL/GenBank/DDBJ databases">
        <authorList>
            <consortium name="NARMS: The National Antimicrobial Resistance Monitoring System"/>
        </authorList>
    </citation>
    <scope>NUCLEOTIDE SEQUENCE [LARGE SCALE GENOMIC DNA]</scope>
    <source>
        <strain evidence="2 6">FSIS1607212</strain>
    </source>
</reference>
<dbReference type="RefSeq" id="WP_002809302.1">
    <property type="nucleotide sequence ID" value="NZ_AP028331.1"/>
</dbReference>
<evidence type="ECO:0000313" key="4">
    <source>
        <dbReference type="EMBL" id="SUX04738.1"/>
    </source>
</evidence>
<evidence type="ECO:0000313" key="3">
    <source>
        <dbReference type="EMBL" id="EDP8235017.1"/>
    </source>
</evidence>
<dbReference type="EMBL" id="AANOVI010000011">
    <property type="protein sequence ID" value="EDP8235017.1"/>
    <property type="molecule type" value="Genomic_DNA"/>
</dbReference>
<comment type="caution">
    <text evidence="2">The sequence shown here is derived from an EMBL/GenBank/DDBJ whole genome shotgun (WGS) entry which is preliminary data.</text>
</comment>
<evidence type="ECO:0000313" key="6">
    <source>
        <dbReference type="Proteomes" id="UP000335162"/>
    </source>
</evidence>
<dbReference type="EMBL" id="UFVB01000004">
    <property type="protein sequence ID" value="SUX04738.1"/>
    <property type="molecule type" value="Genomic_DNA"/>
</dbReference>
<dbReference type="Proteomes" id="UP000358933">
    <property type="component" value="Unassembled WGS sequence"/>
</dbReference>
<reference evidence="4 5" key="2">
    <citation type="submission" date="2018-06" db="EMBL/GenBank/DDBJ databases">
        <authorList>
            <consortium name="Pathogen Informatics"/>
            <person name="Doyle S."/>
        </authorList>
    </citation>
    <scope>NUCLEOTIDE SEQUENCE [LARGE SCALE GENOMIC DNA]</scope>
    <source>
        <strain evidence="4 5">NCTC13105</strain>
    </source>
</reference>
<proteinExistence type="predicted"/>
<dbReference type="Proteomes" id="UP000254131">
    <property type="component" value="Unassembled WGS sequence"/>
</dbReference>
<reference evidence="1 7" key="3">
    <citation type="submission" date="2019-04" db="EMBL/GenBank/DDBJ databases">
        <authorList>
            <person name="Ashton P.M."/>
            <person name="Dallman T."/>
            <person name="Nair S."/>
            <person name="De Pinna E."/>
            <person name="Peters T."/>
            <person name="Grant K."/>
        </authorList>
    </citation>
    <scope>NUCLEOTIDE SEQUENCE [LARGE SCALE GENOMIC DNA]</scope>
    <source>
        <strain evidence="1 7">OXC2299</strain>
    </source>
</reference>
<dbReference type="Proteomes" id="UP000335162">
    <property type="component" value="Unassembled WGS sequence"/>
</dbReference>
<reference evidence="3 8" key="4">
    <citation type="submission" date="2020-01" db="EMBL/GenBank/DDBJ databases">
        <authorList>
            <consortium name="PulseNet: The National Subtyping Network for Foodborne Disease Surveillance"/>
            <person name="Tarr C.L."/>
            <person name="Trees E."/>
            <person name="Katz L.S."/>
            <person name="Carleton-Romer H.A."/>
            <person name="Stroika S."/>
            <person name="Kucerova Z."/>
            <person name="Roache K.F."/>
            <person name="Sabol A.L."/>
            <person name="Besser J."/>
            <person name="Gerner-Smidt P."/>
        </authorList>
    </citation>
    <scope>NUCLEOTIDE SEQUENCE [LARGE SCALE GENOMIC DNA]</scope>
    <source>
        <strain evidence="3 8">PNUSAC014094</strain>
    </source>
</reference>
<evidence type="ECO:0000313" key="7">
    <source>
        <dbReference type="Proteomes" id="UP000358933"/>
    </source>
</evidence>
<dbReference type="EMBL" id="AACNRY010000016">
    <property type="protein sequence ID" value="EAL3735764.1"/>
    <property type="molecule type" value="Genomic_DNA"/>
</dbReference>
<evidence type="ECO:0000313" key="1">
    <source>
        <dbReference type="EMBL" id="EAK8194258.1"/>
    </source>
</evidence>
<dbReference type="EMBL" id="AACJKW010000015">
    <property type="protein sequence ID" value="EAK8194258.1"/>
    <property type="molecule type" value="Genomic_DNA"/>
</dbReference>